<dbReference type="RefSeq" id="WP_338199931.1">
    <property type="nucleotide sequence ID" value="NZ_JAEKNR010000068.1"/>
</dbReference>
<dbReference type="Gene3D" id="3.40.50.1010">
    <property type="entry name" value="5'-nuclease"/>
    <property type="match status" value="1"/>
</dbReference>
<dbReference type="InterPro" id="IPR002716">
    <property type="entry name" value="PIN_dom"/>
</dbReference>
<reference evidence="8" key="1">
    <citation type="submission" date="2020-10" db="EMBL/GenBank/DDBJ databases">
        <title>Ca. Dormibacterota MAGs.</title>
        <authorList>
            <person name="Montgomery K."/>
        </authorList>
    </citation>
    <scope>NUCLEOTIDE SEQUENCE [LARGE SCALE GENOMIC DNA]</scope>
    <source>
        <strain evidence="8">SC8812_S17_10</strain>
    </source>
</reference>
<dbReference type="SUPFAM" id="SSF88723">
    <property type="entry name" value="PIN domain-like"/>
    <property type="match status" value="1"/>
</dbReference>
<comment type="function">
    <text evidence="5">Toxic component of a toxin-antitoxin (TA) system. An RNase.</text>
</comment>
<dbReference type="HAMAP" id="MF_00265">
    <property type="entry name" value="VapC_Nob1"/>
    <property type="match status" value="1"/>
</dbReference>
<keyword evidence="2 5" id="KW-0540">Nuclease</keyword>
<dbReference type="Pfam" id="PF01850">
    <property type="entry name" value="PIN"/>
    <property type="match status" value="1"/>
</dbReference>
<proteinExistence type="inferred from homology"/>
<evidence type="ECO:0000313" key="9">
    <source>
        <dbReference type="Proteomes" id="UP000612893"/>
    </source>
</evidence>
<evidence type="ECO:0000256" key="4">
    <source>
        <dbReference type="ARBA" id="ARBA00022801"/>
    </source>
</evidence>
<comment type="cofactor">
    <cofactor evidence="5">
        <name>Mg(2+)</name>
        <dbReference type="ChEBI" id="CHEBI:18420"/>
    </cofactor>
</comment>
<dbReference type="EMBL" id="JAEKNR010000068">
    <property type="protein sequence ID" value="MBJ7597583.1"/>
    <property type="molecule type" value="Genomic_DNA"/>
</dbReference>
<feature type="binding site" evidence="5">
    <location>
        <position position="6"/>
    </location>
    <ligand>
        <name>Mg(2+)</name>
        <dbReference type="ChEBI" id="CHEBI:18420"/>
    </ligand>
</feature>
<feature type="domain" description="PIN" evidence="7">
    <location>
        <begin position="4"/>
        <end position="114"/>
    </location>
</feature>
<gene>
    <name evidence="5" type="primary">vapC</name>
    <name evidence="8" type="ORF">JF922_05795</name>
</gene>
<dbReference type="Proteomes" id="UP000612893">
    <property type="component" value="Unassembled WGS sequence"/>
</dbReference>
<dbReference type="InterPro" id="IPR022907">
    <property type="entry name" value="VapC_family"/>
</dbReference>
<dbReference type="GO" id="GO:0016787">
    <property type="term" value="F:hydrolase activity"/>
    <property type="evidence" value="ECO:0007669"/>
    <property type="project" value="UniProtKB-KW"/>
</dbReference>
<keyword evidence="9" id="KW-1185">Reference proteome</keyword>
<keyword evidence="5" id="KW-0800">Toxin</keyword>
<feature type="compositionally biased region" description="Basic and acidic residues" evidence="6">
    <location>
        <begin position="115"/>
        <end position="127"/>
    </location>
</feature>
<evidence type="ECO:0000256" key="2">
    <source>
        <dbReference type="ARBA" id="ARBA00022722"/>
    </source>
</evidence>
<name>A0A934K6J2_9BACT</name>
<keyword evidence="3 5" id="KW-0479">Metal-binding</keyword>
<evidence type="ECO:0000256" key="6">
    <source>
        <dbReference type="SAM" id="MobiDB-lite"/>
    </source>
</evidence>
<evidence type="ECO:0000259" key="7">
    <source>
        <dbReference type="Pfam" id="PF01850"/>
    </source>
</evidence>
<dbReference type="InterPro" id="IPR029060">
    <property type="entry name" value="PIN-like_dom_sf"/>
</dbReference>
<organism evidence="8 9">
    <name type="scientific">Candidatus Nephthysia bennettiae</name>
    <dbReference type="NCBI Taxonomy" id="3127016"/>
    <lineage>
        <taxon>Bacteria</taxon>
        <taxon>Bacillati</taxon>
        <taxon>Candidatus Dormiibacterota</taxon>
        <taxon>Candidatus Dormibacteria</taxon>
        <taxon>Candidatus Dormibacterales</taxon>
        <taxon>Candidatus Dormibacteraceae</taxon>
        <taxon>Candidatus Nephthysia</taxon>
    </lineage>
</organism>
<keyword evidence="1 5" id="KW-1277">Toxin-antitoxin system</keyword>
<dbReference type="GO" id="GO:0000287">
    <property type="term" value="F:magnesium ion binding"/>
    <property type="evidence" value="ECO:0007669"/>
    <property type="project" value="UniProtKB-UniRule"/>
</dbReference>
<dbReference type="GO" id="GO:0090729">
    <property type="term" value="F:toxin activity"/>
    <property type="evidence" value="ECO:0007669"/>
    <property type="project" value="UniProtKB-KW"/>
</dbReference>
<dbReference type="AlphaFoldDB" id="A0A934K6J2"/>
<feature type="region of interest" description="Disordered" evidence="6">
    <location>
        <begin position="115"/>
        <end position="141"/>
    </location>
</feature>
<dbReference type="EC" id="3.1.-.-" evidence="5"/>
<sequence length="141" mass="15669">MRTCLDSWAVLAWLDGEEPAFTRVEKVLADRPVISWVNAVEVYYRVERDHGRSEADHVLSELRQVLEFELPGVVRMVETARLKAQLPIAPADCFAIATAAARGSALLSGDPEILDRDDIPCPTEDLRSPTSSSGKARHRRS</sequence>
<accession>A0A934K6J2</accession>
<evidence type="ECO:0000313" key="8">
    <source>
        <dbReference type="EMBL" id="MBJ7597583.1"/>
    </source>
</evidence>
<evidence type="ECO:0000256" key="5">
    <source>
        <dbReference type="HAMAP-Rule" id="MF_00265"/>
    </source>
</evidence>
<feature type="binding site" evidence="5">
    <location>
        <position position="92"/>
    </location>
    <ligand>
        <name>Mg(2+)</name>
        <dbReference type="ChEBI" id="CHEBI:18420"/>
    </ligand>
</feature>
<evidence type="ECO:0000256" key="3">
    <source>
        <dbReference type="ARBA" id="ARBA00022723"/>
    </source>
</evidence>
<comment type="similarity">
    <text evidence="5">Belongs to the PINc/VapC protein family.</text>
</comment>
<keyword evidence="4 5" id="KW-0378">Hydrolase</keyword>
<dbReference type="CDD" id="cd18689">
    <property type="entry name" value="PIN_VapC-like"/>
    <property type="match status" value="1"/>
</dbReference>
<evidence type="ECO:0000256" key="1">
    <source>
        <dbReference type="ARBA" id="ARBA00022649"/>
    </source>
</evidence>
<protein>
    <recommendedName>
        <fullName evidence="5">Ribonuclease VapC</fullName>
        <shortName evidence="5">RNase VapC</shortName>
        <ecNumber evidence="5">3.1.-.-</ecNumber>
    </recommendedName>
    <alternativeName>
        <fullName evidence="5">Toxin VapC</fullName>
    </alternativeName>
</protein>
<comment type="caution">
    <text evidence="8">The sequence shown here is derived from an EMBL/GenBank/DDBJ whole genome shotgun (WGS) entry which is preliminary data.</text>
</comment>
<keyword evidence="5" id="KW-0460">Magnesium</keyword>
<dbReference type="GO" id="GO:0004518">
    <property type="term" value="F:nuclease activity"/>
    <property type="evidence" value="ECO:0007669"/>
    <property type="project" value="UniProtKB-KW"/>
</dbReference>